<dbReference type="InterPro" id="IPR017738">
    <property type="entry name" value="T6SS-assoc_VCA0118"/>
</dbReference>
<comment type="caution">
    <text evidence="3">The sequence shown here is derived from an EMBL/GenBank/DDBJ whole genome shotgun (WGS) entry which is preliminary data.</text>
</comment>
<keyword evidence="2" id="KW-0472">Membrane</keyword>
<keyword evidence="2" id="KW-1133">Transmembrane helix</keyword>
<protein>
    <submittedName>
        <fullName evidence="3">Type VI secretion system-associated protein TagO</fullName>
    </submittedName>
</protein>
<dbReference type="Pfam" id="PF11319">
    <property type="entry name" value="VasI"/>
    <property type="match status" value="1"/>
</dbReference>
<sequence length="225" mass="25201">MALTKCRECSAQISRSTSKCPQCGARRTTDRTLFWTALIGIGVFAWMFQAATERPTPARTSTSTASSEPAPDNKPPPSKPGDQWVVNSKQSPKDGSTNVFVRTVSGKPIKGVLGSPKYPMLYIVCRENTTNAYIDWDRFITTRDTRVSWRLDDKPLQRARWNMSTSNEATGLWSGGASIPFVKTLFTADRLRAWVTPHGENEIMADFDLTALRDKIEPLRNACHW</sequence>
<evidence type="ECO:0000256" key="1">
    <source>
        <dbReference type="SAM" id="MobiDB-lite"/>
    </source>
</evidence>
<dbReference type="RefSeq" id="WP_311652922.1">
    <property type="nucleotide sequence ID" value="NZ_JAVRIB010000008.1"/>
</dbReference>
<feature type="transmembrane region" description="Helical" evidence="2">
    <location>
        <begin position="32"/>
        <end position="51"/>
    </location>
</feature>
<evidence type="ECO:0000313" key="3">
    <source>
        <dbReference type="EMBL" id="MDT0635072.1"/>
    </source>
</evidence>
<accession>A0ABU3C0I3</accession>
<feature type="compositionally biased region" description="Polar residues" evidence="1">
    <location>
        <begin position="85"/>
        <end position="99"/>
    </location>
</feature>
<evidence type="ECO:0000256" key="2">
    <source>
        <dbReference type="SAM" id="Phobius"/>
    </source>
</evidence>
<evidence type="ECO:0000313" key="4">
    <source>
        <dbReference type="Proteomes" id="UP001251857"/>
    </source>
</evidence>
<dbReference type="Proteomes" id="UP001251857">
    <property type="component" value="Unassembled WGS sequence"/>
</dbReference>
<reference evidence="3 4" key="1">
    <citation type="submission" date="2023-09" db="EMBL/GenBank/DDBJ databases">
        <authorList>
            <person name="Rey-Velasco X."/>
        </authorList>
    </citation>
    <scope>NUCLEOTIDE SEQUENCE [LARGE SCALE GENOMIC DNA]</scope>
    <source>
        <strain evidence="3 4">W335</strain>
    </source>
</reference>
<organism evidence="3 4">
    <name type="scientific">Spectribacter hydrogenoxidans</name>
    <dbReference type="NCBI Taxonomy" id="3075608"/>
    <lineage>
        <taxon>Bacteria</taxon>
        <taxon>Pseudomonadati</taxon>
        <taxon>Pseudomonadota</taxon>
        <taxon>Gammaproteobacteria</taxon>
        <taxon>Salinisphaerales</taxon>
        <taxon>Salinisphaeraceae</taxon>
        <taxon>Spectribacter</taxon>
    </lineage>
</organism>
<gene>
    <name evidence="3" type="ORF">RM532_08880</name>
</gene>
<keyword evidence="2" id="KW-0812">Transmembrane</keyword>
<feature type="compositionally biased region" description="Low complexity" evidence="1">
    <location>
        <begin position="55"/>
        <end position="70"/>
    </location>
</feature>
<proteinExistence type="predicted"/>
<dbReference type="EMBL" id="JAVRIB010000008">
    <property type="protein sequence ID" value="MDT0635072.1"/>
    <property type="molecule type" value="Genomic_DNA"/>
</dbReference>
<keyword evidence="4" id="KW-1185">Reference proteome</keyword>
<feature type="region of interest" description="Disordered" evidence="1">
    <location>
        <begin position="55"/>
        <end position="99"/>
    </location>
</feature>
<name>A0ABU3C0I3_9GAMM</name>